<dbReference type="EMBL" id="JBBNAG010000004">
    <property type="protein sequence ID" value="KAK9140466.1"/>
    <property type="molecule type" value="Genomic_DNA"/>
</dbReference>
<sequence length="56" mass="6365">MIDGRVDYRFTEPIDFFLTSLFSPGASVAAIGLRKGSCRRNTKLVFVLLIFIFKHV</sequence>
<organism evidence="1 2">
    <name type="scientific">Stephania cephalantha</name>
    <dbReference type="NCBI Taxonomy" id="152367"/>
    <lineage>
        <taxon>Eukaryota</taxon>
        <taxon>Viridiplantae</taxon>
        <taxon>Streptophyta</taxon>
        <taxon>Embryophyta</taxon>
        <taxon>Tracheophyta</taxon>
        <taxon>Spermatophyta</taxon>
        <taxon>Magnoliopsida</taxon>
        <taxon>Ranunculales</taxon>
        <taxon>Menispermaceae</taxon>
        <taxon>Menispermoideae</taxon>
        <taxon>Cissampelideae</taxon>
        <taxon>Stephania</taxon>
    </lineage>
</organism>
<keyword evidence="2" id="KW-1185">Reference proteome</keyword>
<reference evidence="1 2" key="1">
    <citation type="submission" date="2024-01" db="EMBL/GenBank/DDBJ databases">
        <title>Genome assemblies of Stephania.</title>
        <authorList>
            <person name="Yang L."/>
        </authorList>
    </citation>
    <scope>NUCLEOTIDE SEQUENCE [LARGE SCALE GENOMIC DNA]</scope>
    <source>
        <strain evidence="1">JXDWG</strain>
        <tissue evidence="1">Leaf</tissue>
    </source>
</reference>
<dbReference type="AlphaFoldDB" id="A0AAP0JUG8"/>
<name>A0AAP0JUG8_9MAGN</name>
<evidence type="ECO:0000313" key="2">
    <source>
        <dbReference type="Proteomes" id="UP001419268"/>
    </source>
</evidence>
<evidence type="ECO:0000313" key="1">
    <source>
        <dbReference type="EMBL" id="KAK9140466.1"/>
    </source>
</evidence>
<dbReference type="Proteomes" id="UP001419268">
    <property type="component" value="Unassembled WGS sequence"/>
</dbReference>
<comment type="caution">
    <text evidence="1">The sequence shown here is derived from an EMBL/GenBank/DDBJ whole genome shotgun (WGS) entry which is preliminary data.</text>
</comment>
<accession>A0AAP0JUG8</accession>
<proteinExistence type="predicted"/>
<gene>
    <name evidence="1" type="ORF">Scep_010147</name>
</gene>
<protein>
    <submittedName>
        <fullName evidence="1">Uncharacterized protein</fullName>
    </submittedName>
</protein>